<evidence type="ECO:0000313" key="6">
    <source>
        <dbReference type="EMBL" id="MBM7657729.1"/>
    </source>
</evidence>
<dbReference type="PANTHER" id="PTHR10353">
    <property type="entry name" value="GLYCOSYL HYDROLASE"/>
    <property type="match status" value="1"/>
</dbReference>
<dbReference type="InterPro" id="IPR018120">
    <property type="entry name" value="Glyco_hydro_1_AS"/>
</dbReference>
<comment type="caution">
    <text evidence="6">The sequence shown here is derived from an EMBL/GenBank/DDBJ whole genome shotgun (WGS) entry which is preliminary data.</text>
</comment>
<dbReference type="Pfam" id="PF00232">
    <property type="entry name" value="Glyco_hydro_1"/>
    <property type="match status" value="1"/>
</dbReference>
<dbReference type="InterPro" id="IPR001360">
    <property type="entry name" value="Glyco_hydro_1"/>
</dbReference>
<dbReference type="SUPFAM" id="SSF51445">
    <property type="entry name" value="(Trans)glycosidases"/>
    <property type="match status" value="1"/>
</dbReference>
<dbReference type="PANTHER" id="PTHR10353:SF122">
    <property type="entry name" value="6-PHOSPHO-BETA-GLUCOSIDASE ASCB-RELATED"/>
    <property type="match status" value="1"/>
</dbReference>
<dbReference type="Gene3D" id="3.20.20.80">
    <property type="entry name" value="Glycosidases"/>
    <property type="match status" value="1"/>
</dbReference>
<name>A0ABS2Q970_9BACL</name>
<dbReference type="PRINTS" id="PR00131">
    <property type="entry name" value="GLHYDRLASE1"/>
</dbReference>
<gene>
    <name evidence="6" type="ORF">JOC27_001179</name>
</gene>
<dbReference type="InterPro" id="IPR017853">
    <property type="entry name" value="GH"/>
</dbReference>
<dbReference type="EMBL" id="JAFBEV010000008">
    <property type="protein sequence ID" value="MBM7657729.1"/>
    <property type="molecule type" value="Genomic_DNA"/>
</dbReference>
<proteinExistence type="inferred from homology"/>
<evidence type="ECO:0000256" key="4">
    <source>
        <dbReference type="PROSITE-ProRule" id="PRU10055"/>
    </source>
</evidence>
<dbReference type="PROSITE" id="PS00572">
    <property type="entry name" value="GLYCOSYL_HYDROL_F1_1"/>
    <property type="match status" value="1"/>
</dbReference>
<keyword evidence="3" id="KW-0326">Glycosidase</keyword>
<feature type="active site" description="Nucleophile" evidence="4">
    <location>
        <position position="143"/>
    </location>
</feature>
<accession>A0ABS2Q970</accession>
<evidence type="ECO:0000256" key="1">
    <source>
        <dbReference type="ARBA" id="ARBA00010838"/>
    </source>
</evidence>
<comment type="similarity">
    <text evidence="1 5">Belongs to the glycosyl hydrolase 1 family.</text>
</comment>
<keyword evidence="7" id="KW-1185">Reference proteome</keyword>
<organism evidence="6 7">
    <name type="scientific">Sporolactobacillus spathodeae</name>
    <dbReference type="NCBI Taxonomy" id="1465502"/>
    <lineage>
        <taxon>Bacteria</taxon>
        <taxon>Bacillati</taxon>
        <taxon>Bacillota</taxon>
        <taxon>Bacilli</taxon>
        <taxon>Bacillales</taxon>
        <taxon>Sporolactobacillaceae</taxon>
        <taxon>Sporolactobacillus</taxon>
    </lineage>
</organism>
<evidence type="ECO:0000256" key="5">
    <source>
        <dbReference type="RuleBase" id="RU003690"/>
    </source>
</evidence>
<sequence length="245" mass="28627">MAKAGCNIGNVCVYPKTCDPKDVKAADLFAKRIGYSFGDIYCRGRYPQHYLNNFKKEIIHNTIRDGDLSIISDVNPDFLSLTYYMSTAIGSADLNRRFDMETLKSLNPYVKQTEWGWNKDPYGFKHCLEDFYHRYQKPILVLENGLGHRDQMVNGKVNDDYRINYLAGHIQAMKEAEYDGVQIIGYLVWSATDLYSTREGFDKRYGFVYVDNKTQHRYRKNSFYWYQQVIASNGANLSWNVKHHQ</sequence>
<protein>
    <submittedName>
        <fullName evidence="6">Beta-glucosidase/6-phospho-beta-glucosidase/beta-galactosidase</fullName>
    </submittedName>
</protein>
<keyword evidence="2" id="KW-0378">Hydrolase</keyword>
<evidence type="ECO:0000256" key="2">
    <source>
        <dbReference type="ARBA" id="ARBA00022801"/>
    </source>
</evidence>
<evidence type="ECO:0000313" key="7">
    <source>
        <dbReference type="Proteomes" id="UP000823201"/>
    </source>
</evidence>
<reference evidence="6 7" key="1">
    <citation type="submission" date="2021-01" db="EMBL/GenBank/DDBJ databases">
        <title>Genomic Encyclopedia of Type Strains, Phase IV (KMG-IV): sequencing the most valuable type-strain genomes for metagenomic binning, comparative biology and taxonomic classification.</title>
        <authorList>
            <person name="Goeker M."/>
        </authorList>
    </citation>
    <scope>NUCLEOTIDE SEQUENCE [LARGE SCALE GENOMIC DNA]</scope>
    <source>
        <strain evidence="6 7">DSM 100968</strain>
    </source>
</reference>
<evidence type="ECO:0000256" key="3">
    <source>
        <dbReference type="ARBA" id="ARBA00023295"/>
    </source>
</evidence>
<dbReference type="Proteomes" id="UP000823201">
    <property type="component" value="Unassembled WGS sequence"/>
</dbReference>